<dbReference type="InterPro" id="IPR003306">
    <property type="entry name" value="WIF"/>
</dbReference>
<dbReference type="ExpressionAtlas" id="A0A6I8VQW8">
    <property type="expression patterns" value="baseline"/>
</dbReference>
<keyword evidence="3" id="KW-0472">Membrane</keyword>
<organism evidence="5 6">
    <name type="scientific">Drosophila pseudoobscura pseudoobscura</name>
    <name type="common">Fruit fly</name>
    <dbReference type="NCBI Taxonomy" id="46245"/>
    <lineage>
        <taxon>Eukaryota</taxon>
        <taxon>Metazoa</taxon>
        <taxon>Ecdysozoa</taxon>
        <taxon>Arthropoda</taxon>
        <taxon>Hexapoda</taxon>
        <taxon>Insecta</taxon>
        <taxon>Pterygota</taxon>
        <taxon>Neoptera</taxon>
        <taxon>Endopterygota</taxon>
        <taxon>Diptera</taxon>
        <taxon>Brachycera</taxon>
        <taxon>Muscomorpha</taxon>
        <taxon>Ephydroidea</taxon>
        <taxon>Drosophilidae</taxon>
        <taxon>Drosophila</taxon>
        <taxon>Sophophora</taxon>
    </lineage>
</organism>
<dbReference type="Pfam" id="PF02019">
    <property type="entry name" value="WIF"/>
    <property type="match status" value="1"/>
</dbReference>
<keyword evidence="3" id="KW-1133">Transmembrane helix</keyword>
<name>A0A6I8VQW8_DROPS</name>
<reference evidence="6" key="2">
    <citation type="submission" date="2025-08" db="UniProtKB">
        <authorList>
            <consortium name="RefSeq"/>
        </authorList>
    </citation>
    <scope>IDENTIFICATION</scope>
    <source>
        <strain evidence="6">MV-25-SWS-2005</strain>
        <tissue evidence="6">Whole body</tissue>
    </source>
</reference>
<evidence type="ECO:0000313" key="6">
    <source>
        <dbReference type="RefSeq" id="XP_033233432.1"/>
    </source>
</evidence>
<sequence length="356" mass="38828">MEKWLDSEDATKNVHAPPLASRLFLAFPFDIAPEMFDLTARTRGLQMHAEPRMRNAMAMAMAMGGQCGLEADLFYVHEGSINTYAMHFTVPVPADVHELEFSWQSLIAYPLPYAISIEYANDQDALGTPTLSIPHKGLVPQEIESFLVYLPCTGNASLQLPVNVNMVVRGPPRFNDTRLHFKRNKICAKGISPEPNQSPAPAHAPSQGPALLSAAACAVGLVLAVGLVASMMYLRARKQLRQDSLHTSFTTAAYGSHQNVFIRLDPLGRPPSATGSYATIASLNKYPGETKKSCSIFDRFRSSPIPTPYATALLPMGDQTQAGETIYSKPESICPSRISYYASSQLTLTQPPLTAL</sequence>
<dbReference type="Proteomes" id="UP000001819">
    <property type="component" value="Chromosome 3"/>
</dbReference>
<evidence type="ECO:0000256" key="3">
    <source>
        <dbReference type="SAM" id="Phobius"/>
    </source>
</evidence>
<keyword evidence="3" id="KW-0812">Transmembrane</keyword>
<evidence type="ECO:0000256" key="1">
    <source>
        <dbReference type="ARBA" id="ARBA00022729"/>
    </source>
</evidence>
<accession>A0A6I8VQW8</accession>
<dbReference type="KEGG" id="dpo:117183524"/>
<dbReference type="InParanoid" id="A0A6I8VQW8"/>
<dbReference type="Gene3D" id="2.60.40.2170">
    <property type="entry name" value="Wnt, WIF domain"/>
    <property type="match status" value="1"/>
</dbReference>
<dbReference type="SMART" id="SM00469">
    <property type="entry name" value="WIF"/>
    <property type="match status" value="1"/>
</dbReference>
<keyword evidence="2" id="KW-0325">Glycoprotein</keyword>
<evidence type="ECO:0000256" key="2">
    <source>
        <dbReference type="ARBA" id="ARBA00023180"/>
    </source>
</evidence>
<feature type="domain" description="WIF" evidence="4">
    <location>
        <begin position="56"/>
        <end position="187"/>
    </location>
</feature>
<gene>
    <name evidence="6" type="primary">LOC117183524</name>
</gene>
<dbReference type="PROSITE" id="PS50814">
    <property type="entry name" value="WIF"/>
    <property type="match status" value="1"/>
</dbReference>
<dbReference type="InterPro" id="IPR038677">
    <property type="entry name" value="WIF_sf"/>
</dbReference>
<evidence type="ECO:0000313" key="5">
    <source>
        <dbReference type="Proteomes" id="UP000001819"/>
    </source>
</evidence>
<dbReference type="AlphaFoldDB" id="A0A6I8VQW8"/>
<feature type="transmembrane region" description="Helical" evidence="3">
    <location>
        <begin position="210"/>
        <end position="234"/>
    </location>
</feature>
<dbReference type="RefSeq" id="XP_033233432.1">
    <property type="nucleotide sequence ID" value="XM_033377541.1"/>
</dbReference>
<keyword evidence="1" id="KW-0732">Signal</keyword>
<proteinExistence type="predicted"/>
<protein>
    <submittedName>
        <fullName evidence="6">Inactive tyrosine-protein kinase RYK-like</fullName>
    </submittedName>
</protein>
<evidence type="ECO:0000259" key="4">
    <source>
        <dbReference type="PROSITE" id="PS50814"/>
    </source>
</evidence>
<keyword evidence="5" id="KW-1185">Reference proteome</keyword>
<reference evidence="5" key="1">
    <citation type="submission" date="2024-06" db="UniProtKB">
        <authorList>
            <consortium name="RefSeq"/>
        </authorList>
    </citation>
    <scope>NUCLEOTIDE SEQUENCE [LARGE SCALE GENOMIC DNA]</scope>
    <source>
        <strain evidence="5">MV2-25</strain>
    </source>
</reference>